<name>A0ABX1CUK6_9SPHN</name>
<gene>
    <name evidence="1" type="ORF">HBH26_17165</name>
</gene>
<protein>
    <recommendedName>
        <fullName evidence="3">Phospholipase D-like domain-containing protein</fullName>
    </recommendedName>
</protein>
<accession>A0ABX1CUK6</accession>
<evidence type="ECO:0000313" key="2">
    <source>
        <dbReference type="Proteomes" id="UP000732399"/>
    </source>
</evidence>
<sequence>MTFGRKDDRVSIFDALRPRAGQMVTRAIVTTYSLDLVAMLGLVLALGGDSEAEFEASPLGLVKAFDSMRGKLLVLHQLGRVVAPSAHRSVLPLLDTMVRAVAANERRESWHPKLALVRYESGKASEWRFWIGSRNLTGSTDRDAGLLLVSAKGKGTRKVPDVAGLAEDLLAGAGLSPAHLAELKAAGWSAPPGVVVRSLRWRSNGETREFIDGPFLARADRGCAVSPFIDRRGLAELLKAGVKGLPLLTTELAGAKCGPCDGVTFHVDAAPEPAATVSVEQQQDEVVGEFNDPPSTGVHAKLVAISKGDRTILMLGSANLTRRGLVGPNAEAVAMVEIDEPRIVDSLYGFVQGGIELKDVETDVSAEQEKENTKRELDEVISRFLDGRFRLVSKPDGLHLEVDVAAEVLGLAQFAASPFLDSDAWMPIPPGSRSVRLLANQPVLSEQTALVNFKAARLQDPEVSREWVQTVGIDGVDFDRRDRALLARYVGAARFRDWLRSLLDGVDRTGGGRWSDPVAEAGPRDPGDQLSRIFTLETMLAAWARDHKAFESRVSGMMEMLESFNEVFAQIEDDGEREAALADLDEVRPFLRAVHDAIGITA</sequence>
<comment type="caution">
    <text evidence="1">The sequence shown here is derived from an EMBL/GenBank/DDBJ whole genome shotgun (WGS) entry which is preliminary data.</text>
</comment>
<reference evidence="1 2" key="1">
    <citation type="submission" date="2020-03" db="EMBL/GenBank/DDBJ databases">
        <authorList>
            <person name="Wang L."/>
            <person name="He N."/>
            <person name="Li Y."/>
            <person name="Fang Y."/>
            <person name="Zhang F."/>
        </authorList>
    </citation>
    <scope>NUCLEOTIDE SEQUENCE [LARGE SCALE GENOMIC DNA]</scope>
    <source>
        <strain evidence="1 2">36D10-4-7</strain>
    </source>
</reference>
<dbReference type="EMBL" id="JAAVJH010000015">
    <property type="protein sequence ID" value="NJR80313.1"/>
    <property type="molecule type" value="Genomic_DNA"/>
</dbReference>
<dbReference type="CDD" id="cd09176">
    <property type="entry name" value="PLDc_unchar6"/>
    <property type="match status" value="1"/>
</dbReference>
<proteinExistence type="predicted"/>
<keyword evidence="2" id="KW-1185">Reference proteome</keyword>
<dbReference type="RefSeq" id="WP_168135866.1">
    <property type="nucleotide sequence ID" value="NZ_JAAVJH010000015.1"/>
</dbReference>
<evidence type="ECO:0000313" key="1">
    <source>
        <dbReference type="EMBL" id="NJR80313.1"/>
    </source>
</evidence>
<dbReference type="Gene3D" id="3.30.870.10">
    <property type="entry name" value="Endonuclease Chain A"/>
    <property type="match status" value="1"/>
</dbReference>
<organism evidence="1 2">
    <name type="scientific">Sphingomonas corticis</name>
    <dbReference type="NCBI Taxonomy" id="2722791"/>
    <lineage>
        <taxon>Bacteria</taxon>
        <taxon>Pseudomonadati</taxon>
        <taxon>Pseudomonadota</taxon>
        <taxon>Alphaproteobacteria</taxon>
        <taxon>Sphingomonadales</taxon>
        <taxon>Sphingomonadaceae</taxon>
        <taxon>Sphingomonas</taxon>
    </lineage>
</organism>
<dbReference type="InterPro" id="IPR059166">
    <property type="entry name" value="PLD-like_cat"/>
</dbReference>
<evidence type="ECO:0008006" key="3">
    <source>
        <dbReference type="Google" id="ProtNLM"/>
    </source>
</evidence>
<dbReference type="Proteomes" id="UP000732399">
    <property type="component" value="Unassembled WGS sequence"/>
</dbReference>